<accession>A0A381ZJ07</accession>
<sequence length="218" mass="25118">MSDILFLTRIRFPEILDSILDFSEEEDWGAAEIEDSLTSNLKELLGRDVFPAGSQLLNLRMYGSDIDLATAVKDDNDKKWVINKLKHHGYSYEIFADGTNDFLFGVSMGEFRGIKVDIQLRSESNIKDLEEQISSLPKMNEKSIRRFRREKLLMKAIGGAKYVNWKHDQYRRLVPALIEAKPRFQHEMCRGEDPNLGGMCTHRATEEDGLCNFHLQSD</sequence>
<dbReference type="EMBL" id="UINC01021519">
    <property type="protein sequence ID" value="SVA89230.1"/>
    <property type="molecule type" value="Genomic_DNA"/>
</dbReference>
<name>A0A381ZJ07_9ZZZZ</name>
<dbReference type="SUPFAM" id="SSF81301">
    <property type="entry name" value="Nucleotidyltransferase"/>
    <property type="match status" value="1"/>
</dbReference>
<dbReference type="InterPro" id="IPR043519">
    <property type="entry name" value="NT_sf"/>
</dbReference>
<reference evidence="1" key="1">
    <citation type="submission" date="2018-05" db="EMBL/GenBank/DDBJ databases">
        <authorList>
            <person name="Lanie J.A."/>
            <person name="Ng W.-L."/>
            <person name="Kazmierczak K.M."/>
            <person name="Andrzejewski T.M."/>
            <person name="Davidsen T.M."/>
            <person name="Wayne K.J."/>
            <person name="Tettelin H."/>
            <person name="Glass J.I."/>
            <person name="Rusch D."/>
            <person name="Podicherti R."/>
            <person name="Tsui H.-C.T."/>
            <person name="Winkler M.E."/>
        </authorList>
    </citation>
    <scope>NUCLEOTIDE SEQUENCE</scope>
</reference>
<proteinExistence type="predicted"/>
<gene>
    <name evidence="1" type="ORF">METZ01_LOCUS142084</name>
</gene>
<organism evidence="1">
    <name type="scientific">marine metagenome</name>
    <dbReference type="NCBI Taxonomy" id="408172"/>
    <lineage>
        <taxon>unclassified sequences</taxon>
        <taxon>metagenomes</taxon>
        <taxon>ecological metagenomes</taxon>
    </lineage>
</organism>
<evidence type="ECO:0000313" key="1">
    <source>
        <dbReference type="EMBL" id="SVA89230.1"/>
    </source>
</evidence>
<dbReference type="AlphaFoldDB" id="A0A381ZJ07"/>
<protein>
    <submittedName>
        <fullName evidence="1">Uncharacterized protein</fullName>
    </submittedName>
</protein>